<feature type="domain" description="HTH araC/xylS-type" evidence="4">
    <location>
        <begin position="165"/>
        <end position="261"/>
    </location>
</feature>
<organism evidence="5 6">
    <name type="scientific">Paraglaciecola arctica BSs20135</name>
    <dbReference type="NCBI Taxonomy" id="493475"/>
    <lineage>
        <taxon>Bacteria</taxon>
        <taxon>Pseudomonadati</taxon>
        <taxon>Pseudomonadota</taxon>
        <taxon>Gammaproteobacteria</taxon>
        <taxon>Alteromonadales</taxon>
        <taxon>Alteromonadaceae</taxon>
        <taxon>Paraglaciecola</taxon>
    </lineage>
</organism>
<keyword evidence="1" id="KW-0805">Transcription regulation</keyword>
<dbReference type="OrthoDB" id="6592899at2"/>
<dbReference type="eggNOG" id="COG2207">
    <property type="taxonomic scope" value="Bacteria"/>
</dbReference>
<dbReference type="SUPFAM" id="SSF46689">
    <property type="entry name" value="Homeodomain-like"/>
    <property type="match status" value="1"/>
</dbReference>
<dbReference type="InterPro" id="IPR046532">
    <property type="entry name" value="DUF6597"/>
</dbReference>
<dbReference type="EMBL" id="BAEO01000002">
    <property type="protein sequence ID" value="GAC16991.1"/>
    <property type="molecule type" value="Genomic_DNA"/>
</dbReference>
<evidence type="ECO:0000256" key="3">
    <source>
        <dbReference type="ARBA" id="ARBA00023163"/>
    </source>
</evidence>
<protein>
    <recommendedName>
        <fullName evidence="4">HTH araC/xylS-type domain-containing protein</fullName>
    </recommendedName>
</protein>
<dbReference type="AlphaFoldDB" id="K6XZA3"/>
<accession>K6XZA3</accession>
<reference evidence="5 6" key="1">
    <citation type="journal article" date="2017" name="Antonie Van Leeuwenhoek">
        <title>Rhizobium rhizosphaerae sp. nov., a novel species isolated from rice rhizosphere.</title>
        <authorList>
            <person name="Zhao J.J."/>
            <person name="Zhang J."/>
            <person name="Zhang R.J."/>
            <person name="Zhang C.W."/>
            <person name="Yin H.Q."/>
            <person name="Zhang X.X."/>
        </authorList>
    </citation>
    <scope>NUCLEOTIDE SEQUENCE [LARGE SCALE GENOMIC DNA]</scope>
    <source>
        <strain evidence="5 6">BSs20135</strain>
    </source>
</reference>
<name>K6XZA3_9ALTE</name>
<gene>
    <name evidence="5" type="ORF">GARC_0009</name>
</gene>
<dbReference type="Pfam" id="PF12833">
    <property type="entry name" value="HTH_18"/>
    <property type="match status" value="1"/>
</dbReference>
<comment type="caution">
    <text evidence="5">The sequence shown here is derived from an EMBL/GenBank/DDBJ whole genome shotgun (WGS) entry which is preliminary data.</text>
</comment>
<dbReference type="SMART" id="SM00342">
    <property type="entry name" value="HTH_ARAC"/>
    <property type="match status" value="1"/>
</dbReference>
<proteinExistence type="predicted"/>
<dbReference type="RefSeq" id="WP_007615360.1">
    <property type="nucleotide sequence ID" value="NZ_BAEO01000002.1"/>
</dbReference>
<evidence type="ECO:0000313" key="5">
    <source>
        <dbReference type="EMBL" id="GAC16991.1"/>
    </source>
</evidence>
<dbReference type="GO" id="GO:0003700">
    <property type="term" value="F:DNA-binding transcription factor activity"/>
    <property type="evidence" value="ECO:0007669"/>
    <property type="project" value="InterPro"/>
</dbReference>
<dbReference type="Gene3D" id="1.10.10.60">
    <property type="entry name" value="Homeodomain-like"/>
    <property type="match status" value="1"/>
</dbReference>
<keyword evidence="2" id="KW-0238">DNA-binding</keyword>
<dbReference type="InterPro" id="IPR009057">
    <property type="entry name" value="Homeodomain-like_sf"/>
</dbReference>
<keyword evidence="3" id="KW-0804">Transcription</keyword>
<dbReference type="Proteomes" id="UP000006327">
    <property type="component" value="Unassembled WGS sequence"/>
</dbReference>
<dbReference type="GO" id="GO:0043565">
    <property type="term" value="F:sequence-specific DNA binding"/>
    <property type="evidence" value="ECO:0007669"/>
    <property type="project" value="InterPro"/>
</dbReference>
<dbReference type="InterPro" id="IPR050204">
    <property type="entry name" value="AraC_XylS_family_regulators"/>
</dbReference>
<dbReference type="InterPro" id="IPR018060">
    <property type="entry name" value="HTH_AraC"/>
</dbReference>
<dbReference type="PROSITE" id="PS01124">
    <property type="entry name" value="HTH_ARAC_FAMILY_2"/>
    <property type="match status" value="1"/>
</dbReference>
<dbReference type="STRING" id="493475.GARC_0009"/>
<evidence type="ECO:0000259" key="4">
    <source>
        <dbReference type="PROSITE" id="PS01124"/>
    </source>
</evidence>
<dbReference type="PANTHER" id="PTHR46796">
    <property type="entry name" value="HTH-TYPE TRANSCRIPTIONAL ACTIVATOR RHAS-RELATED"/>
    <property type="match status" value="1"/>
</dbReference>
<keyword evidence="6" id="KW-1185">Reference proteome</keyword>
<sequence length="261" mass="30009">MKTSDKKISGVLHQTRSAENFQLRRYQPEPALAPLVEQFWLVDWDLRGKPAHTQQNLPDPNMHLIISKQGAKVLGPVSKKYSYSMQGQGKIIGVKFNLGVLAKKLHFPLDKALDSEFEVADIFEIDQQKLMKNTLNAKNDQAAVAYLSHELQNNIIQLDPAIIKVQTLAEHIKNNNNINRVEILAEHCHTSVRNIQRLFKTYVGLSPKWLIRKYRLHHALERLENQQLSLAELAASLDYADQSHLTRDFSEFLNITPRQYK</sequence>
<evidence type="ECO:0000256" key="2">
    <source>
        <dbReference type="ARBA" id="ARBA00023125"/>
    </source>
</evidence>
<evidence type="ECO:0000313" key="6">
    <source>
        <dbReference type="Proteomes" id="UP000006327"/>
    </source>
</evidence>
<evidence type="ECO:0000256" key="1">
    <source>
        <dbReference type="ARBA" id="ARBA00023015"/>
    </source>
</evidence>
<dbReference type="Pfam" id="PF20240">
    <property type="entry name" value="DUF6597"/>
    <property type="match status" value="1"/>
</dbReference>